<sequence>MPTQRKNDKSFLPKNKIKGCSCRNNQNLQIEISLKGFSRRKGGAKSEHHDECSHQSVEFSLSTDIFPSWMASPHNQ</sequence>
<dbReference type="InParanoid" id="A0A059CT21"/>
<proteinExistence type="predicted"/>
<gene>
    <name evidence="1" type="ORF">EUGRSUZ_C02974</name>
</gene>
<reference evidence="1" key="1">
    <citation type="submission" date="2013-07" db="EMBL/GenBank/DDBJ databases">
        <title>The genome of Eucalyptus grandis.</title>
        <authorList>
            <person name="Schmutz J."/>
            <person name="Hayes R."/>
            <person name="Myburg A."/>
            <person name="Tuskan G."/>
            <person name="Grattapaglia D."/>
            <person name="Rokhsar D.S."/>
        </authorList>
    </citation>
    <scope>NUCLEOTIDE SEQUENCE</scope>
    <source>
        <tissue evidence="1">Leaf extractions</tissue>
    </source>
</reference>
<dbReference type="AlphaFoldDB" id="A0A059CT21"/>
<evidence type="ECO:0000313" key="1">
    <source>
        <dbReference type="EMBL" id="KCW81608.1"/>
    </source>
</evidence>
<accession>A0A059CT21</accession>
<organism evidence="1">
    <name type="scientific">Eucalyptus grandis</name>
    <name type="common">Flooded gum</name>
    <dbReference type="NCBI Taxonomy" id="71139"/>
    <lineage>
        <taxon>Eukaryota</taxon>
        <taxon>Viridiplantae</taxon>
        <taxon>Streptophyta</taxon>
        <taxon>Embryophyta</taxon>
        <taxon>Tracheophyta</taxon>
        <taxon>Spermatophyta</taxon>
        <taxon>Magnoliopsida</taxon>
        <taxon>eudicotyledons</taxon>
        <taxon>Gunneridae</taxon>
        <taxon>Pentapetalae</taxon>
        <taxon>rosids</taxon>
        <taxon>malvids</taxon>
        <taxon>Myrtales</taxon>
        <taxon>Myrtaceae</taxon>
        <taxon>Myrtoideae</taxon>
        <taxon>Eucalypteae</taxon>
        <taxon>Eucalyptus</taxon>
    </lineage>
</organism>
<name>A0A059CT21_EUCGR</name>
<dbReference type="Gramene" id="KCW81608">
    <property type="protein sequence ID" value="KCW81608"/>
    <property type="gene ID" value="EUGRSUZ_C02974"/>
</dbReference>
<protein>
    <submittedName>
        <fullName evidence="1">Uncharacterized protein</fullName>
    </submittedName>
</protein>
<dbReference type="EMBL" id="KK198755">
    <property type="protein sequence ID" value="KCW81608.1"/>
    <property type="molecule type" value="Genomic_DNA"/>
</dbReference>